<organism evidence="2">
    <name type="scientific">uncultured Gemmatimonadota bacterium</name>
    <dbReference type="NCBI Taxonomy" id="203437"/>
    <lineage>
        <taxon>Bacteria</taxon>
        <taxon>Pseudomonadati</taxon>
        <taxon>Gemmatimonadota</taxon>
        <taxon>environmental samples</taxon>
    </lineage>
</organism>
<dbReference type="Gene3D" id="3.90.780.10">
    <property type="entry name" value="5'-Nucleotidase, C-terminal domain"/>
    <property type="match status" value="1"/>
</dbReference>
<dbReference type="EMBL" id="CADCTV010000727">
    <property type="protein sequence ID" value="CAA9356949.1"/>
    <property type="molecule type" value="Genomic_DNA"/>
</dbReference>
<evidence type="ECO:0000313" key="2">
    <source>
        <dbReference type="EMBL" id="CAA9356949.1"/>
    </source>
</evidence>
<evidence type="ECO:0000259" key="1">
    <source>
        <dbReference type="Pfam" id="PF02872"/>
    </source>
</evidence>
<dbReference type="EC" id="3.1.3.5" evidence="2"/>
<name>A0A6J4ME68_9BACT</name>
<dbReference type="Pfam" id="PF02872">
    <property type="entry name" value="5_nucleotid_C"/>
    <property type="match status" value="1"/>
</dbReference>
<reference evidence="2" key="1">
    <citation type="submission" date="2020-02" db="EMBL/GenBank/DDBJ databases">
        <authorList>
            <person name="Meier V. D."/>
        </authorList>
    </citation>
    <scope>NUCLEOTIDE SEQUENCE</scope>
    <source>
        <strain evidence="2">AVDCRST_MAG89</strain>
    </source>
</reference>
<protein>
    <submittedName>
        <fullName evidence="2">5'-nucleotidase</fullName>
        <ecNumber evidence="2">3.1.3.5</ecNumber>
    </submittedName>
</protein>
<dbReference type="InterPro" id="IPR036907">
    <property type="entry name" value="5'-Nucleotdase_C_sf"/>
</dbReference>
<dbReference type="SUPFAM" id="SSF55816">
    <property type="entry name" value="5'-nucleotidase (syn. UDP-sugar hydrolase), C-terminal domain"/>
    <property type="match status" value="1"/>
</dbReference>
<feature type="domain" description="5'-Nucleotidase C-terminal" evidence="1">
    <location>
        <begin position="108"/>
        <end position="265"/>
    </location>
</feature>
<gene>
    <name evidence="2" type="ORF">AVDCRST_MAG89-3495</name>
</gene>
<accession>A0A6J4ME68</accession>
<proteinExistence type="predicted"/>
<feature type="non-terminal residue" evidence="2">
    <location>
        <position position="1"/>
    </location>
</feature>
<dbReference type="InterPro" id="IPR006179">
    <property type="entry name" value="5_nucleotidase/apyrase"/>
</dbReference>
<keyword evidence="2" id="KW-0378">Hydrolase</keyword>
<dbReference type="PANTHER" id="PTHR11575">
    <property type="entry name" value="5'-NUCLEOTIDASE-RELATED"/>
    <property type="match status" value="1"/>
</dbReference>
<dbReference type="AlphaFoldDB" id="A0A6J4ME68"/>
<sequence>THLEHATDREIAALRRRHPKLVWIAGGHEHFLIQDPLTAGSALITKGDANARRVWRVLVGREGRRPAVRAEAVALDSTVEIDPTYAREVEQKWAARVRGRIPTFDVAIGHTTTPMDASEETVRNAESAWGNWLADRMRRAFPTQAADVAVLNGGSLRIDDVIRDSIRWEHVERTFGFPTSVGLVHLRGRDLREKVLEHSVSGGRGEGRFLQVSGIRFTFDRSRPVGDRVTRVEIQRDSTWAPLEEERVYTVAVPDYLFGNGDGYRFRDAATQAVPPGPSLKWLAVQALLDAYSRGQAISPRVEGRITEVR</sequence>
<dbReference type="GO" id="GO:0009166">
    <property type="term" value="P:nucleotide catabolic process"/>
    <property type="evidence" value="ECO:0007669"/>
    <property type="project" value="InterPro"/>
</dbReference>
<dbReference type="PANTHER" id="PTHR11575:SF24">
    <property type="entry name" value="5'-NUCLEOTIDASE"/>
    <property type="match status" value="1"/>
</dbReference>
<dbReference type="GO" id="GO:0008253">
    <property type="term" value="F:5'-nucleotidase activity"/>
    <property type="evidence" value="ECO:0007669"/>
    <property type="project" value="UniProtKB-EC"/>
</dbReference>
<dbReference type="InterPro" id="IPR008334">
    <property type="entry name" value="5'-Nucleotdase_C"/>
</dbReference>